<proteinExistence type="predicted"/>
<reference evidence="1" key="1">
    <citation type="submission" date="2022-12" db="EMBL/GenBank/DDBJ databases">
        <title>Species Delineation and Comparative Genomics within the Campylobacter ureolyticus Complex.</title>
        <authorList>
            <person name="Maki J."/>
            <person name="Howard M."/>
            <person name="Connelly S."/>
            <person name="Hardy D.J."/>
            <person name="Cameron A."/>
        </authorList>
    </citation>
    <scope>NUCLEOTIDE SEQUENCE</scope>
    <source>
        <strain evidence="1">URMC_787</strain>
    </source>
</reference>
<feature type="non-terminal residue" evidence="1">
    <location>
        <position position="1"/>
    </location>
</feature>
<dbReference type="AlphaFoldDB" id="A0A9Q4KQB1"/>
<organism evidence="1 2">
    <name type="scientific">Campylobacter ureolyticus</name>
    <dbReference type="NCBI Taxonomy" id="827"/>
    <lineage>
        <taxon>Bacteria</taxon>
        <taxon>Pseudomonadati</taxon>
        <taxon>Campylobacterota</taxon>
        <taxon>Epsilonproteobacteria</taxon>
        <taxon>Campylobacterales</taxon>
        <taxon>Campylobacteraceae</taxon>
        <taxon>Campylobacter</taxon>
    </lineage>
</organism>
<name>A0A9Q4KQB1_9BACT</name>
<evidence type="ECO:0000313" key="1">
    <source>
        <dbReference type="EMBL" id="MCZ6160693.1"/>
    </source>
</evidence>
<protein>
    <submittedName>
        <fullName evidence="1">Uncharacterized protein</fullName>
    </submittedName>
</protein>
<evidence type="ECO:0000313" key="2">
    <source>
        <dbReference type="Proteomes" id="UP001075225"/>
    </source>
</evidence>
<gene>
    <name evidence="1" type="ORF">O6B32_09445</name>
</gene>
<dbReference type="EMBL" id="JAPXGO010000021">
    <property type="protein sequence ID" value="MCZ6160693.1"/>
    <property type="molecule type" value="Genomic_DNA"/>
</dbReference>
<dbReference type="Proteomes" id="UP001075225">
    <property type="component" value="Unassembled WGS sequence"/>
</dbReference>
<dbReference type="RefSeq" id="WP_269485203.1">
    <property type="nucleotide sequence ID" value="NZ_JAPXGO010000021.1"/>
</dbReference>
<comment type="caution">
    <text evidence="1">The sequence shown here is derived from an EMBL/GenBank/DDBJ whole genome shotgun (WGS) entry which is preliminary data.</text>
</comment>
<accession>A0A9Q4KQB1</accession>
<sequence length="75" mass="8661">KQRAVNAISLIKFNNEILNLKDINDLALKSISNDGDKISVVTKRYKFIQNLKILTISNQIITKKIYNFKSYKFVA</sequence>